<dbReference type="Proteomes" id="UP000193560">
    <property type="component" value="Unassembled WGS sequence"/>
</dbReference>
<comment type="function">
    <text evidence="5 6">Involved in the initiation of assembly of the COPII coat required for the formation of transport vesicles from the endoplasmic reticulum (ER) and the selection of cargo molecules. Also involved in autophagy.</text>
</comment>
<keyword evidence="4 6" id="KW-0931">ER-Golgi transport</keyword>
<dbReference type="GO" id="GO:0070973">
    <property type="term" value="P:protein localization to endoplasmic reticulum exit site"/>
    <property type="evidence" value="ECO:0007669"/>
    <property type="project" value="TreeGrafter"/>
</dbReference>
<evidence type="ECO:0000259" key="8">
    <source>
        <dbReference type="Pfam" id="PF12932"/>
    </source>
</evidence>
<keyword evidence="6" id="KW-0653">Protein transport</keyword>
<sequence length="502" mass="55616">MVPCPDPNCEGENKPKAKFCSECGRPLSSLSRTSTPAMTPFSPQFNPYISSPHQAYYGQQAGYDPTAQQATAVPAPAPEDPLQRNKGCPLATFGFGGKLCLMFPSKLNIQDANAKIMPGLVQVKQVKELVLPNVTPLSDFVGAVLMDDSVDVAIKKQEAVAYMDRRTDGFYNQLQTLTQESADYYHLESKILLWQLVKLLIQEDFAGDSERKDEAIRLLLQPGEFVVEGDTLAMVRNYLLQGDKSSATQYAIQEKMWAHGLIIGKSIDQITWRTVVDQFLEQALSTTVENEHIGFYQNALGDRASLRVLYSLFAGAGADAVSHFIPKYSSKSVENQLSEWRETVALILANRTDDSNELIKRLGDLLKENGWVDAAEICFAVSSNLSHHVDNDLLSVELLGSQDGEVSAPLDSLYLTELYEFALSLDQQQNAAILPFLQGYKLVHAWWLADAGYIQEASCYLRAIINGLLSHEKPTPYMHQGFLENLREFSALCRGSIEASVG</sequence>
<dbReference type="CDD" id="cd09233">
    <property type="entry name" value="ACE1-Sec16-like"/>
    <property type="match status" value="1"/>
</dbReference>
<dbReference type="PANTHER" id="PTHR13402:SF6">
    <property type="entry name" value="SECRETORY 16, ISOFORM I"/>
    <property type="match status" value="1"/>
</dbReference>
<dbReference type="OrthoDB" id="8918678at2759"/>
<comment type="caution">
    <text evidence="9">The sequence shown here is derived from an EMBL/GenBank/DDBJ whole genome shotgun (WGS) entry which is preliminary data.</text>
</comment>
<dbReference type="STRING" id="90262.A0A1X2IS02"/>
<feature type="domain" description="Sec16 Sec23-binding" evidence="7">
    <location>
        <begin position="235"/>
        <end position="491"/>
    </location>
</feature>
<dbReference type="PANTHER" id="PTHR13402">
    <property type="entry name" value="RGPR-RELATED"/>
    <property type="match status" value="1"/>
</dbReference>
<evidence type="ECO:0000256" key="3">
    <source>
        <dbReference type="ARBA" id="ARBA00022824"/>
    </source>
</evidence>
<keyword evidence="6" id="KW-0472">Membrane</keyword>
<evidence type="ECO:0000313" key="10">
    <source>
        <dbReference type="Proteomes" id="UP000193560"/>
    </source>
</evidence>
<evidence type="ECO:0000256" key="6">
    <source>
        <dbReference type="RuleBase" id="RU364101"/>
    </source>
</evidence>
<organism evidence="9 10">
    <name type="scientific">Absidia repens</name>
    <dbReference type="NCBI Taxonomy" id="90262"/>
    <lineage>
        <taxon>Eukaryota</taxon>
        <taxon>Fungi</taxon>
        <taxon>Fungi incertae sedis</taxon>
        <taxon>Mucoromycota</taxon>
        <taxon>Mucoromycotina</taxon>
        <taxon>Mucoromycetes</taxon>
        <taxon>Mucorales</taxon>
        <taxon>Cunninghamellaceae</taxon>
        <taxon>Absidia</taxon>
    </lineage>
</organism>
<keyword evidence="6" id="KW-0072">Autophagy</keyword>
<dbReference type="GO" id="GO:0016192">
    <property type="term" value="P:vesicle-mediated transport"/>
    <property type="evidence" value="ECO:0007669"/>
    <property type="project" value="UniProtKB-KW"/>
</dbReference>
<evidence type="ECO:0000313" key="9">
    <source>
        <dbReference type="EMBL" id="ORZ21264.1"/>
    </source>
</evidence>
<name>A0A1X2IS02_9FUNG</name>
<evidence type="ECO:0000259" key="7">
    <source>
        <dbReference type="Pfam" id="PF12931"/>
    </source>
</evidence>
<dbReference type="Pfam" id="PF12932">
    <property type="entry name" value="Sec16"/>
    <property type="match status" value="1"/>
</dbReference>
<comment type="subcellular location">
    <subcellularLocation>
        <location evidence="6">Endoplasmic reticulum membrane</location>
    </subcellularLocation>
</comment>
<dbReference type="Gene3D" id="1.25.40.1030">
    <property type="match status" value="1"/>
</dbReference>
<dbReference type="GO" id="GO:0070971">
    <property type="term" value="C:endoplasmic reticulum exit site"/>
    <property type="evidence" value="ECO:0007669"/>
    <property type="project" value="TreeGrafter"/>
</dbReference>
<dbReference type="GO" id="GO:0007030">
    <property type="term" value="P:Golgi organization"/>
    <property type="evidence" value="ECO:0007669"/>
    <property type="project" value="TreeGrafter"/>
</dbReference>
<evidence type="ECO:0000256" key="5">
    <source>
        <dbReference type="ARBA" id="ARBA00024687"/>
    </source>
</evidence>
<feature type="domain" description="Sec16 central conserved" evidence="8">
    <location>
        <begin position="88"/>
        <end position="204"/>
    </location>
</feature>
<dbReference type="InterPro" id="IPR024340">
    <property type="entry name" value="Sec16_CCD"/>
</dbReference>
<reference evidence="9 10" key="1">
    <citation type="submission" date="2016-07" db="EMBL/GenBank/DDBJ databases">
        <title>Pervasive Adenine N6-methylation of Active Genes in Fungi.</title>
        <authorList>
            <consortium name="DOE Joint Genome Institute"/>
            <person name="Mondo S.J."/>
            <person name="Dannebaum R.O."/>
            <person name="Kuo R.C."/>
            <person name="Labutti K."/>
            <person name="Haridas S."/>
            <person name="Kuo A."/>
            <person name="Salamov A."/>
            <person name="Ahrendt S.R."/>
            <person name="Lipzen A."/>
            <person name="Sullivan W."/>
            <person name="Andreopoulos W.B."/>
            <person name="Clum A."/>
            <person name="Lindquist E."/>
            <person name="Daum C."/>
            <person name="Ramamoorthy G.K."/>
            <person name="Gryganskyi A."/>
            <person name="Culley D."/>
            <person name="Magnuson J.K."/>
            <person name="James T.Y."/>
            <person name="O'Malley M.A."/>
            <person name="Stajich J.E."/>
            <person name="Spatafora J.W."/>
            <person name="Visel A."/>
            <person name="Grigoriev I.V."/>
        </authorList>
    </citation>
    <scope>NUCLEOTIDE SEQUENCE [LARGE SCALE GENOMIC DNA]</scope>
    <source>
        <strain evidence="9 10">NRRL 1336</strain>
    </source>
</reference>
<dbReference type="InterPro" id="IPR024298">
    <property type="entry name" value="Sec16_Sec23-bd"/>
</dbReference>
<dbReference type="Pfam" id="PF12931">
    <property type="entry name" value="TPR_Sec16"/>
    <property type="match status" value="1"/>
</dbReference>
<keyword evidence="3 6" id="KW-0256">Endoplasmic reticulum</keyword>
<dbReference type="GO" id="GO:0012507">
    <property type="term" value="C:ER to Golgi transport vesicle membrane"/>
    <property type="evidence" value="ECO:0007669"/>
    <property type="project" value="TreeGrafter"/>
</dbReference>
<keyword evidence="2 6" id="KW-0813">Transport</keyword>
<evidence type="ECO:0000256" key="4">
    <source>
        <dbReference type="ARBA" id="ARBA00022892"/>
    </source>
</evidence>
<accession>A0A1X2IS02</accession>
<gene>
    <name evidence="9" type="ORF">BCR42DRAFT_321428</name>
</gene>
<keyword evidence="10" id="KW-1185">Reference proteome</keyword>
<comment type="similarity">
    <text evidence="1 6">Belongs to the SEC16 family.</text>
</comment>
<dbReference type="GO" id="GO:0015031">
    <property type="term" value="P:protein transport"/>
    <property type="evidence" value="ECO:0007669"/>
    <property type="project" value="UniProtKB-KW"/>
</dbReference>
<dbReference type="EMBL" id="MCGE01000005">
    <property type="protein sequence ID" value="ORZ21264.1"/>
    <property type="molecule type" value="Genomic_DNA"/>
</dbReference>
<dbReference type="GO" id="GO:0005789">
    <property type="term" value="C:endoplasmic reticulum membrane"/>
    <property type="evidence" value="ECO:0007669"/>
    <property type="project" value="UniProtKB-SubCell"/>
</dbReference>
<dbReference type="GO" id="GO:0006914">
    <property type="term" value="P:autophagy"/>
    <property type="evidence" value="ECO:0007669"/>
    <property type="project" value="UniProtKB-KW"/>
</dbReference>
<proteinExistence type="inferred from homology"/>
<evidence type="ECO:0000256" key="2">
    <source>
        <dbReference type="ARBA" id="ARBA00022448"/>
    </source>
</evidence>
<dbReference type="AlphaFoldDB" id="A0A1X2IS02"/>
<protein>
    <recommendedName>
        <fullName evidence="6">Protein transport protein sec16</fullName>
    </recommendedName>
</protein>
<evidence type="ECO:0000256" key="1">
    <source>
        <dbReference type="ARBA" id="ARBA00005927"/>
    </source>
</evidence>